<protein>
    <submittedName>
        <fullName evidence="1">Uncharacterized protein</fullName>
    </submittedName>
</protein>
<dbReference type="EMBL" id="JAKKPZ010000206">
    <property type="protein sequence ID" value="KAI1698734.1"/>
    <property type="molecule type" value="Genomic_DNA"/>
</dbReference>
<reference evidence="1" key="1">
    <citation type="submission" date="2022-01" db="EMBL/GenBank/DDBJ databases">
        <title>Genome Sequence Resource for Two Populations of Ditylenchus destructor, the Migratory Endoparasitic Phytonematode.</title>
        <authorList>
            <person name="Zhang H."/>
            <person name="Lin R."/>
            <person name="Xie B."/>
        </authorList>
    </citation>
    <scope>NUCLEOTIDE SEQUENCE</scope>
    <source>
        <strain evidence="1">BazhouSP</strain>
    </source>
</reference>
<name>A0AAD4MKV7_9BILA</name>
<dbReference type="AlphaFoldDB" id="A0AAD4MKV7"/>
<sequence>MRQVVKARKPSTLPKSQLVCAYLAVTPRAQPLSKQVRCQSTAMIQPSRSQPRSHSEMMFLEASRSPEGIQPYLSLEAMKEPKFCPSLANEPC</sequence>
<proteinExistence type="predicted"/>
<evidence type="ECO:0000313" key="2">
    <source>
        <dbReference type="Proteomes" id="UP001201812"/>
    </source>
</evidence>
<evidence type="ECO:0000313" key="1">
    <source>
        <dbReference type="EMBL" id="KAI1698734.1"/>
    </source>
</evidence>
<keyword evidence="2" id="KW-1185">Reference proteome</keyword>
<gene>
    <name evidence="1" type="ORF">DdX_17737</name>
</gene>
<comment type="caution">
    <text evidence="1">The sequence shown here is derived from an EMBL/GenBank/DDBJ whole genome shotgun (WGS) entry which is preliminary data.</text>
</comment>
<organism evidence="1 2">
    <name type="scientific">Ditylenchus destructor</name>
    <dbReference type="NCBI Taxonomy" id="166010"/>
    <lineage>
        <taxon>Eukaryota</taxon>
        <taxon>Metazoa</taxon>
        <taxon>Ecdysozoa</taxon>
        <taxon>Nematoda</taxon>
        <taxon>Chromadorea</taxon>
        <taxon>Rhabditida</taxon>
        <taxon>Tylenchina</taxon>
        <taxon>Tylenchomorpha</taxon>
        <taxon>Sphaerularioidea</taxon>
        <taxon>Anguinidae</taxon>
        <taxon>Anguininae</taxon>
        <taxon>Ditylenchus</taxon>
    </lineage>
</organism>
<accession>A0AAD4MKV7</accession>
<dbReference type="Proteomes" id="UP001201812">
    <property type="component" value="Unassembled WGS sequence"/>
</dbReference>